<sequence>MKSSWRFINGGKGHVLRPNTMTYDDGRSHNDHHVCELFSDHFGSAYDKDTVDGLDNYLDSNTTSDEALASVSQLSLRQGEQRCYVYHDPYYLINRYRLEPFLHIGRQCILSPLTNLARNLNA</sequence>
<gene>
    <name evidence="1" type="ORF">EVAR_88317_1</name>
</gene>
<dbReference type="Proteomes" id="UP000299102">
    <property type="component" value="Unassembled WGS sequence"/>
</dbReference>
<keyword evidence="2" id="KW-1185">Reference proteome</keyword>
<evidence type="ECO:0000313" key="1">
    <source>
        <dbReference type="EMBL" id="GBP39815.1"/>
    </source>
</evidence>
<accession>A0A4C1VPX3</accession>
<name>A0A4C1VPX3_EUMVA</name>
<proteinExistence type="predicted"/>
<evidence type="ECO:0000313" key="2">
    <source>
        <dbReference type="Proteomes" id="UP000299102"/>
    </source>
</evidence>
<dbReference type="EMBL" id="BGZK01000371">
    <property type="protein sequence ID" value="GBP39815.1"/>
    <property type="molecule type" value="Genomic_DNA"/>
</dbReference>
<dbReference type="AlphaFoldDB" id="A0A4C1VPX3"/>
<organism evidence="1 2">
    <name type="scientific">Eumeta variegata</name>
    <name type="common">Bagworm moth</name>
    <name type="synonym">Eumeta japonica</name>
    <dbReference type="NCBI Taxonomy" id="151549"/>
    <lineage>
        <taxon>Eukaryota</taxon>
        <taxon>Metazoa</taxon>
        <taxon>Ecdysozoa</taxon>
        <taxon>Arthropoda</taxon>
        <taxon>Hexapoda</taxon>
        <taxon>Insecta</taxon>
        <taxon>Pterygota</taxon>
        <taxon>Neoptera</taxon>
        <taxon>Endopterygota</taxon>
        <taxon>Lepidoptera</taxon>
        <taxon>Glossata</taxon>
        <taxon>Ditrysia</taxon>
        <taxon>Tineoidea</taxon>
        <taxon>Psychidae</taxon>
        <taxon>Oiketicinae</taxon>
        <taxon>Eumeta</taxon>
    </lineage>
</organism>
<dbReference type="OrthoDB" id="426210at2759"/>
<reference evidence="1 2" key="1">
    <citation type="journal article" date="2019" name="Commun. Biol.">
        <title>The bagworm genome reveals a unique fibroin gene that provides high tensile strength.</title>
        <authorList>
            <person name="Kono N."/>
            <person name="Nakamura H."/>
            <person name="Ohtoshi R."/>
            <person name="Tomita M."/>
            <person name="Numata K."/>
            <person name="Arakawa K."/>
        </authorList>
    </citation>
    <scope>NUCLEOTIDE SEQUENCE [LARGE SCALE GENOMIC DNA]</scope>
</reference>
<protein>
    <submittedName>
        <fullName evidence="1">Uncharacterized protein</fullName>
    </submittedName>
</protein>
<comment type="caution">
    <text evidence="1">The sequence shown here is derived from an EMBL/GenBank/DDBJ whole genome shotgun (WGS) entry which is preliminary data.</text>
</comment>